<keyword evidence="4" id="KW-0997">Cell inner membrane</keyword>
<keyword evidence="6 8" id="KW-1133">Transmembrane helix</keyword>
<sequence>MPVQSDLKVHPKMELEAGQAGKVAVDNEAPNKQDDHIPVAPPSKLNLAASYLISILCGTLWGFVFEKSRVFEVRSIRGQMVFERWVMLKMFMGAMGLSAFALSYTAAMKPKEFEKLREKFKDECDRSVLRATTLGAFLLGVGMSLASACPGMVLAQIGAGQKNSLFTVAGGIFGGFVYGALEPTIKSTLIRPPNSYVFPREKRFVDEYLNVSPSKTPLLIFFLGIFALCFSGVLEIVSPFDSIPEETDVANDCSNVFECRGWPPSIPGVILGSLQFLLIPFLGSCMGSATAFQSLVALPFLLTTTPTKREELKKSDSTWLSYLVKYTPDRLSTQWQLLYCGFCCVGAYISSTLSETYGTSPGLSPIECFLGGVLMLFGSRLAAGCTSGHGISGFPILLNTSWVAVPAMFGGGIVSAFILQAVQGDGFYPAYDDELM</sequence>
<dbReference type="Proteomes" id="UP001165122">
    <property type="component" value="Unassembled WGS sequence"/>
</dbReference>
<keyword evidence="5 8" id="KW-0812">Transmembrane</keyword>
<proteinExistence type="predicted"/>
<dbReference type="PANTHER" id="PTHR30574:SF1">
    <property type="entry name" value="SULPHUR TRANSPORT DOMAIN-CONTAINING PROTEIN"/>
    <property type="match status" value="1"/>
</dbReference>
<comment type="subcellular location">
    <subcellularLocation>
        <location evidence="1">Cell inner membrane</location>
        <topology evidence="1">Multi-pass membrane protein</topology>
    </subcellularLocation>
</comment>
<dbReference type="OrthoDB" id="10254418at2759"/>
<evidence type="ECO:0000256" key="4">
    <source>
        <dbReference type="ARBA" id="ARBA00022519"/>
    </source>
</evidence>
<comment type="caution">
    <text evidence="9">The sequence shown here is derived from an EMBL/GenBank/DDBJ whole genome shotgun (WGS) entry which is preliminary data.</text>
</comment>
<dbReference type="Pfam" id="PF04143">
    <property type="entry name" value="Sulf_transp"/>
    <property type="match status" value="1"/>
</dbReference>
<evidence type="ECO:0000256" key="6">
    <source>
        <dbReference type="ARBA" id="ARBA00022989"/>
    </source>
</evidence>
<keyword evidence="7 8" id="KW-0472">Membrane</keyword>
<feature type="transmembrane region" description="Helical" evidence="8">
    <location>
        <begin position="85"/>
        <end position="107"/>
    </location>
</feature>
<reference evidence="10" key="1">
    <citation type="journal article" date="2023" name="Commun. Biol.">
        <title>Genome analysis of Parmales, the sister group of diatoms, reveals the evolutionary specialization of diatoms from phago-mixotrophs to photoautotrophs.</title>
        <authorList>
            <person name="Ban H."/>
            <person name="Sato S."/>
            <person name="Yoshikawa S."/>
            <person name="Yamada K."/>
            <person name="Nakamura Y."/>
            <person name="Ichinomiya M."/>
            <person name="Sato N."/>
            <person name="Blanc-Mathieu R."/>
            <person name="Endo H."/>
            <person name="Kuwata A."/>
            <person name="Ogata H."/>
        </authorList>
    </citation>
    <scope>NUCLEOTIDE SEQUENCE [LARGE SCALE GENOMIC DNA]</scope>
    <source>
        <strain evidence="10">NIES 3700</strain>
    </source>
</reference>
<evidence type="ECO:0000256" key="2">
    <source>
        <dbReference type="ARBA" id="ARBA00022448"/>
    </source>
</evidence>
<feature type="transmembrane region" description="Helical" evidence="8">
    <location>
        <begin position="45"/>
        <end position="65"/>
    </location>
</feature>
<evidence type="ECO:0000256" key="5">
    <source>
        <dbReference type="ARBA" id="ARBA00022692"/>
    </source>
</evidence>
<protein>
    <recommendedName>
        <fullName evidence="11">Sulphur transport domain-containing protein</fullName>
    </recommendedName>
</protein>
<evidence type="ECO:0000256" key="8">
    <source>
        <dbReference type="SAM" id="Phobius"/>
    </source>
</evidence>
<name>A0A9W7F8D2_9STRA</name>
<dbReference type="InterPro" id="IPR007272">
    <property type="entry name" value="Sulf_transp_TsuA/YedE"/>
</dbReference>
<evidence type="ECO:0000256" key="1">
    <source>
        <dbReference type="ARBA" id="ARBA00004429"/>
    </source>
</evidence>
<keyword evidence="2" id="KW-0813">Transport</keyword>
<keyword evidence="10" id="KW-1185">Reference proteome</keyword>
<evidence type="ECO:0000313" key="9">
    <source>
        <dbReference type="EMBL" id="GMI04519.1"/>
    </source>
</evidence>
<feature type="transmembrane region" description="Helical" evidence="8">
    <location>
        <begin position="128"/>
        <end position="157"/>
    </location>
</feature>
<evidence type="ECO:0008006" key="11">
    <source>
        <dbReference type="Google" id="ProtNLM"/>
    </source>
</evidence>
<evidence type="ECO:0000313" key="10">
    <source>
        <dbReference type="Proteomes" id="UP001165122"/>
    </source>
</evidence>
<gene>
    <name evidence="9" type="ORF">TrLO_g15471</name>
</gene>
<dbReference type="GO" id="GO:0005886">
    <property type="term" value="C:plasma membrane"/>
    <property type="evidence" value="ECO:0007669"/>
    <property type="project" value="UniProtKB-SubCell"/>
</dbReference>
<keyword evidence="3" id="KW-1003">Cell membrane</keyword>
<dbReference type="PANTHER" id="PTHR30574">
    <property type="entry name" value="INNER MEMBRANE PROTEIN YEDE"/>
    <property type="match status" value="1"/>
</dbReference>
<feature type="transmembrane region" description="Helical" evidence="8">
    <location>
        <begin position="163"/>
        <end position="181"/>
    </location>
</feature>
<evidence type="ECO:0000256" key="7">
    <source>
        <dbReference type="ARBA" id="ARBA00023136"/>
    </source>
</evidence>
<feature type="transmembrane region" description="Helical" evidence="8">
    <location>
        <begin position="218"/>
        <end position="237"/>
    </location>
</feature>
<dbReference type="AlphaFoldDB" id="A0A9W7F8D2"/>
<accession>A0A9W7F8D2</accession>
<evidence type="ECO:0000256" key="3">
    <source>
        <dbReference type="ARBA" id="ARBA00022475"/>
    </source>
</evidence>
<dbReference type="EMBL" id="BRXW01000074">
    <property type="protein sequence ID" value="GMI04519.1"/>
    <property type="molecule type" value="Genomic_DNA"/>
</dbReference>
<organism evidence="9 10">
    <name type="scientific">Triparma laevis f. longispina</name>
    <dbReference type="NCBI Taxonomy" id="1714387"/>
    <lineage>
        <taxon>Eukaryota</taxon>
        <taxon>Sar</taxon>
        <taxon>Stramenopiles</taxon>
        <taxon>Ochrophyta</taxon>
        <taxon>Bolidophyceae</taxon>
        <taxon>Parmales</taxon>
        <taxon>Triparmaceae</taxon>
        <taxon>Triparma</taxon>
    </lineage>
</organism>